<dbReference type="OrthoDB" id="6112914at2759"/>
<keyword evidence="1" id="KW-0175">Coiled coil</keyword>
<dbReference type="SMART" id="SM01265">
    <property type="entry name" value="Mab-21"/>
    <property type="match status" value="1"/>
</dbReference>
<dbReference type="Pfam" id="PF20266">
    <property type="entry name" value="Mab-21_C"/>
    <property type="match status" value="1"/>
</dbReference>
<feature type="compositionally biased region" description="Polar residues" evidence="2">
    <location>
        <begin position="1"/>
        <end position="16"/>
    </location>
</feature>
<evidence type="ECO:0000256" key="1">
    <source>
        <dbReference type="SAM" id="Coils"/>
    </source>
</evidence>
<organism evidence="4 5">
    <name type="scientific">Allacma fusca</name>
    <dbReference type="NCBI Taxonomy" id="39272"/>
    <lineage>
        <taxon>Eukaryota</taxon>
        <taxon>Metazoa</taxon>
        <taxon>Ecdysozoa</taxon>
        <taxon>Arthropoda</taxon>
        <taxon>Hexapoda</taxon>
        <taxon>Collembola</taxon>
        <taxon>Symphypleona</taxon>
        <taxon>Sminthuridae</taxon>
        <taxon>Allacma</taxon>
    </lineage>
</organism>
<evidence type="ECO:0000313" key="5">
    <source>
        <dbReference type="Proteomes" id="UP000708208"/>
    </source>
</evidence>
<feature type="region of interest" description="Disordered" evidence="2">
    <location>
        <begin position="1031"/>
        <end position="1066"/>
    </location>
</feature>
<accession>A0A8J2JGI8</accession>
<gene>
    <name evidence="4" type="ORF">AFUS01_LOCUS9123</name>
</gene>
<feature type="compositionally biased region" description="Low complexity" evidence="2">
    <location>
        <begin position="393"/>
        <end position="404"/>
    </location>
</feature>
<dbReference type="InterPro" id="IPR046906">
    <property type="entry name" value="Mab-21_HhH/H2TH-like"/>
</dbReference>
<comment type="caution">
    <text evidence="4">The sequence shown here is derived from an EMBL/GenBank/DDBJ whole genome shotgun (WGS) entry which is preliminary data.</text>
</comment>
<feature type="compositionally biased region" description="Acidic residues" evidence="2">
    <location>
        <begin position="487"/>
        <end position="500"/>
    </location>
</feature>
<proteinExistence type="predicted"/>
<name>A0A8J2JGI8_9HEXA</name>
<feature type="coiled-coil region" evidence="1">
    <location>
        <begin position="874"/>
        <end position="901"/>
    </location>
</feature>
<dbReference type="PANTHER" id="PTHR10656:SF69">
    <property type="entry name" value="MAB-21-LIKE HHH_H2TH-LIKE DOMAIN-CONTAINING PROTEIN"/>
    <property type="match status" value="1"/>
</dbReference>
<feature type="region of interest" description="Disordered" evidence="2">
    <location>
        <begin position="390"/>
        <end position="411"/>
    </location>
</feature>
<dbReference type="PANTHER" id="PTHR10656">
    <property type="entry name" value="CELL FATE DETERMINING PROTEIN MAB21-RELATED"/>
    <property type="match status" value="1"/>
</dbReference>
<keyword evidence="5" id="KW-1185">Reference proteome</keyword>
<feature type="region of interest" description="Disordered" evidence="2">
    <location>
        <begin position="1"/>
        <end position="36"/>
    </location>
</feature>
<dbReference type="AlphaFoldDB" id="A0A8J2JGI8"/>
<evidence type="ECO:0000313" key="4">
    <source>
        <dbReference type="EMBL" id="CAG7719818.1"/>
    </source>
</evidence>
<dbReference type="Proteomes" id="UP000708208">
    <property type="component" value="Unassembled WGS sequence"/>
</dbReference>
<sequence length="1127" mass="129431">MGNCQSGESVIQSSTVPEAKPKIINGDGSDSDDEGKGFFNNFKNREELKSYVDRFQEVNYKRLYESFKNDKELFILNQLLMSIQFFPNFDKSLLEAKEFKRTKESDLNAKLSGLIQEGVVGGERRVKLMHGMGEILAKHFIYRSEIPQEYDNNYETNDNINTQKKLKPSSFMSEGILPLDFYINYENYEVFTASDWSKLKDNDYFSPTDAPLFRFSMEESNEENRIPRGYVRILCGNSTMEGTHLQLKTPDSLYDYSNTSETYIDRLSEAKSSYASSMVSEDDGDSMLNMQAGEKMLHRLNKRITSLSTSQSTRQELITTKGESYHSEGMTPKSYNLTTVNISGPPLSDHELEKNPTIHIEEPHSPSIDNFHDELSRKLNDIKRTDTTGLLRPTWTPTKPKAWPNVPKETSREATDVLNPFQTTSEVTSNSSVKSTSSVPFSAGIRRRPLELKELWQYQRKHKFVVQGPVMYEISPDCLIQVKVDKEDDPDETSDEESESDSSSLDTRGSHHSSDEGFIIKSYLSSTQFSALACSDFNIIATKIGINSSKLSEAQVLGSTIRICVDYSIAKGDNFQLLHTFTPTLQCKVWPAVPLIWFKQRLLRPKHITHKGKEVAKPEEMSWPSRIQVENIEGFGSTVIPQGFHSVDFFNAQQSMEWLVNFSQGENLLLNSFKNVHWRAYIMSAILFRAFIFPMGPRGVGLEHIRNIIYQMCEQDYVFWDYEDGGLHLRAILSRLCNSLSTRQLPNFFIPRYNMLKSSVPENTRKVQAHLSSIRENIIVFCIYALRNLTCLHERDSYYYPPDLKKLYRLVTSPNAELLLIANPYLRQALAPDITNNNNPKKGKTKALNITNDNNQLDATFEKVIQFDEPDKQRDKMLRKYKRYLDKQTKAEEELARIKAEKELKLQAMIPKKERRKSIDLEASPVTKYTNRRIVMLIEFFVQHFLKMAEKAITFHAWADATMYTLHVQNLCRLMKGIRLDSTHMEHTTIEAYMRQSEQLRNKLGAKTAEYVKSKLSHLELPDGTSALFLNQSSPSSRQIPSNFVLSPRTTPTPQNNSLSKKLGPSGAGLTLQNFPSYHPNFSPSNFNPEVHDEFQLSQLDNLSRPRRQTLRYIHTDLQERGFIKHT</sequence>
<protein>
    <recommendedName>
        <fullName evidence="3">Mab-21-like HhH/H2TH-like domain-containing protein</fullName>
    </recommendedName>
</protein>
<evidence type="ECO:0000256" key="2">
    <source>
        <dbReference type="SAM" id="MobiDB-lite"/>
    </source>
</evidence>
<feature type="domain" description="Mab-21-like HhH/H2TH-like" evidence="3">
    <location>
        <begin position="704"/>
        <end position="767"/>
    </location>
</feature>
<feature type="compositionally biased region" description="Polar residues" evidence="2">
    <location>
        <begin position="1031"/>
        <end position="1060"/>
    </location>
</feature>
<feature type="region of interest" description="Disordered" evidence="2">
    <location>
        <begin position="486"/>
        <end position="513"/>
    </location>
</feature>
<reference evidence="4" key="1">
    <citation type="submission" date="2021-06" db="EMBL/GenBank/DDBJ databases">
        <authorList>
            <person name="Hodson N. C."/>
            <person name="Mongue J. A."/>
            <person name="Jaron S. K."/>
        </authorList>
    </citation>
    <scope>NUCLEOTIDE SEQUENCE</scope>
</reference>
<dbReference type="EMBL" id="CAJVCH010064825">
    <property type="protein sequence ID" value="CAG7719818.1"/>
    <property type="molecule type" value="Genomic_DNA"/>
</dbReference>
<evidence type="ECO:0000259" key="3">
    <source>
        <dbReference type="Pfam" id="PF20266"/>
    </source>
</evidence>
<dbReference type="InterPro" id="IPR024810">
    <property type="entry name" value="MAB21L/cGLR"/>
</dbReference>